<accession>A0ABS5QLL1</accession>
<evidence type="ECO:0000313" key="1">
    <source>
        <dbReference type="EMBL" id="MBS8122028.1"/>
    </source>
</evidence>
<proteinExistence type="predicted"/>
<dbReference type="RefSeq" id="WP_213349117.1">
    <property type="nucleotide sequence ID" value="NZ_JAEDAM010000033.1"/>
</dbReference>
<reference evidence="1 2" key="1">
    <citation type="journal article" date="2021" name="Nat. Commun.">
        <title>Reductive evolution and unique predatory mode in the CPR bacterium Vampirococcus lugosii.</title>
        <authorList>
            <person name="Moreira D."/>
            <person name="Zivanovic Y."/>
            <person name="Lopez-Archilla A.I."/>
            <person name="Iniesto M."/>
            <person name="Lopez-Garcia P."/>
        </authorList>
    </citation>
    <scope>NUCLEOTIDE SEQUENCE [LARGE SCALE GENOMIC DNA]</scope>
    <source>
        <strain evidence="1">Chiprana</strain>
    </source>
</reference>
<gene>
    <name evidence="1" type="ORF">VAMP_70n108</name>
</gene>
<keyword evidence="1" id="KW-0540">Nuclease</keyword>
<keyword evidence="1" id="KW-0378">Hydrolase</keyword>
<dbReference type="SUPFAM" id="SSF52540">
    <property type="entry name" value="P-loop containing nucleoside triphosphate hydrolases"/>
    <property type="match status" value="1"/>
</dbReference>
<comment type="caution">
    <text evidence="1">The sequence shown here is derived from an EMBL/GenBank/DDBJ whole genome shotgun (WGS) entry which is preliminary data.</text>
</comment>
<dbReference type="Proteomes" id="UP000680365">
    <property type="component" value="Unassembled WGS sequence"/>
</dbReference>
<sequence length="851" mass="99572">MKQFIDKLKVKILDWKLNGYEGTYKETQNILKYINNNRYLREPQIDAFETYVYIKEILGNKPIGELIFDIIGDKKEIIKSLGLSQDEMLDLMMSPEKMDEKIKSILGENSNSDYSNQVYALTMGTGKTVLMTVFMLYEIVLSYYHSEDKRFAKNFVFFAPDKTIIESLKEIKSFDYNLVIPKEYSNSLLQIKYHYLEDTITKLTIPEGSNYNIIVSNSQKIIIKSKKASNDLQKQIFGDDKSKEKSEVENERFTALKNLDNLSIFIDEAHHSFGKTLDNEIKKLKFTINRIHENKPLVNCINMTGTPYVNGQLIEDVVFYYGLKNGIQDGILKQVEVIEYGEVKGEEFLLNVITEFWQSFGENKVEGKLAKIAIYTASIEELKEVRRTLETKVFKSLKIDTRKITENHTGASKQEIEEFKNLDTKESKKQFILLVGKGTEGWNCKSLFATALYRKPPQIFTLQATTRCLRAIGDNNKKAKIFLSKQNYKILDKELKKNFDIEISDLQGTKRESQEINCTIEKRKTIKIKKIIKDIKAIKKNTFDDFILSFNNYKGREIYRNVKELKLENNEAIYTEGKLEKNNTNINKDYSYYEILGIINKYTHINFNIIKKIFKNNKITKDELVKEISKDNYKLNFIIDELIKEFYNYDIEEKIVGEDMKIIKLDVNKFNFEVGVDKIDRGLVCYKEDKEENRLGFHLNPYNFDSTDEREIFAHIRKALKDNENVKEIYFTGGTDKTNYTDFYFAYEIFKDGQLYISNYFPDLLVEIENSNGKTKYIVLEIKGGDKKSDYLSAKQNYKNGEKITNEVFAKEIGFMKFKQINKDFEYRIVFDGNTPSEKLNTEKYIKNNLI</sequence>
<dbReference type="EMBL" id="JAEDAM010000033">
    <property type="protein sequence ID" value="MBS8122028.1"/>
    <property type="molecule type" value="Genomic_DNA"/>
</dbReference>
<organism evidence="1 2">
    <name type="scientific">Candidatus Vampirococcus lugosii</name>
    <dbReference type="NCBI Taxonomy" id="2789015"/>
    <lineage>
        <taxon>Bacteria</taxon>
        <taxon>Candidatus Absconditibacteriota</taxon>
        <taxon>Vampirococcus</taxon>
    </lineage>
</organism>
<dbReference type="Gene3D" id="3.40.50.300">
    <property type="entry name" value="P-loop containing nucleotide triphosphate hydrolases"/>
    <property type="match status" value="1"/>
</dbReference>
<evidence type="ECO:0000313" key="2">
    <source>
        <dbReference type="Proteomes" id="UP000680365"/>
    </source>
</evidence>
<dbReference type="GO" id="GO:0004519">
    <property type="term" value="F:endonuclease activity"/>
    <property type="evidence" value="ECO:0007669"/>
    <property type="project" value="UniProtKB-KW"/>
</dbReference>
<dbReference type="InterPro" id="IPR027417">
    <property type="entry name" value="P-loop_NTPase"/>
</dbReference>
<keyword evidence="1" id="KW-0255">Endonuclease</keyword>
<keyword evidence="2" id="KW-1185">Reference proteome</keyword>
<name>A0ABS5QLL1_9BACT</name>
<protein>
    <submittedName>
        <fullName evidence="1">Type III restriction endonuclease subunit R</fullName>
    </submittedName>
</protein>